<evidence type="ECO:0000259" key="3">
    <source>
        <dbReference type="Pfam" id="PF01108"/>
    </source>
</evidence>
<reference evidence="5 6" key="1">
    <citation type="submission" date="2024-05" db="EMBL/GenBank/DDBJ databases">
        <title>A high-quality chromosomal-level genome assembly of Topmouth culter (Culter alburnus).</title>
        <authorList>
            <person name="Zhao H."/>
        </authorList>
    </citation>
    <scope>NUCLEOTIDE SEQUENCE [LARGE SCALE GENOMIC DNA]</scope>
    <source>
        <strain evidence="5">CATC2023</strain>
        <tissue evidence="5">Muscle</tissue>
    </source>
</reference>
<keyword evidence="1" id="KW-1133">Transmembrane helix</keyword>
<evidence type="ECO:0000313" key="5">
    <source>
        <dbReference type="EMBL" id="KAK9980665.1"/>
    </source>
</evidence>
<dbReference type="InterPro" id="IPR050650">
    <property type="entry name" value="Type-II_Cytokine-TF_Rcpt"/>
</dbReference>
<dbReference type="AlphaFoldDB" id="A0AAW2B753"/>
<evidence type="ECO:0000256" key="2">
    <source>
        <dbReference type="SAM" id="SignalP"/>
    </source>
</evidence>
<feature type="domain" description="Interferon/interleukin receptor" evidence="4">
    <location>
        <begin position="124"/>
        <end position="224"/>
    </location>
</feature>
<evidence type="ECO:0000313" key="6">
    <source>
        <dbReference type="Proteomes" id="UP001479290"/>
    </source>
</evidence>
<evidence type="ECO:0000259" key="4">
    <source>
        <dbReference type="Pfam" id="PF09294"/>
    </source>
</evidence>
<keyword evidence="6" id="KW-1185">Reference proteome</keyword>
<sequence>MLSVMFVKLRLLALIFFVTKDVQPTYAETKLAGPQNVKVTSINMGAVVEWTSPHNPISNVTYTARYFLRNKNVSICINTKELKCDAGKLPVAFGTYVFQVRAEDQELFSEWVNASKCILNMHSIIGPPTVRLVVQNNNLDVYVQPPVLKVGNLSKMFVQVNYIIRYWTEDLEDAAIERKVTDASEDVKLTIKALHSWSRFCAQAKVLPKGYTNLEQFSKAVCVSSIPVFTSCVIAAAIILPLGILAVWFIYKLYKYLYPKTNLPEHLKNLFVPTFWNAEGTQHSPHQKEQHDKISAISEDHFYEALSEKSKISEDNDSGLACDLPPIQEVEEDYKLLMNMQPAPSFYPNHLYPLCSNNTLLTHLNQSHFGGSTITRPCYYNVTVTSSELKHTECVC</sequence>
<evidence type="ECO:0000256" key="1">
    <source>
        <dbReference type="SAM" id="Phobius"/>
    </source>
</evidence>
<dbReference type="EMBL" id="JAWDJR010000001">
    <property type="protein sequence ID" value="KAK9980665.1"/>
    <property type="molecule type" value="Genomic_DNA"/>
</dbReference>
<dbReference type="GO" id="GO:0005886">
    <property type="term" value="C:plasma membrane"/>
    <property type="evidence" value="ECO:0007669"/>
    <property type="project" value="TreeGrafter"/>
</dbReference>
<feature type="domain" description="Fibronectin type-III" evidence="3">
    <location>
        <begin position="21"/>
        <end position="111"/>
    </location>
</feature>
<keyword evidence="2" id="KW-0732">Signal</keyword>
<proteinExistence type="predicted"/>
<dbReference type="PANTHER" id="PTHR20859">
    <property type="entry name" value="INTERFERON/INTERLEUKIN RECEPTOR"/>
    <property type="match status" value="1"/>
</dbReference>
<gene>
    <name evidence="5" type="ORF">ABG768_000256</name>
</gene>
<dbReference type="PANTHER" id="PTHR20859:SF53">
    <property type="entry name" value="INTERLEUKIN-22 RECEPTOR SUBUNIT ALPHA-1"/>
    <property type="match status" value="1"/>
</dbReference>
<dbReference type="Pfam" id="PF09294">
    <property type="entry name" value="Interfer-bind"/>
    <property type="match status" value="1"/>
</dbReference>
<feature type="signal peptide" evidence="2">
    <location>
        <begin position="1"/>
        <end position="27"/>
    </location>
</feature>
<name>A0AAW2B753_CULAL</name>
<dbReference type="Proteomes" id="UP001479290">
    <property type="component" value="Unassembled WGS sequence"/>
</dbReference>
<dbReference type="InterPro" id="IPR013783">
    <property type="entry name" value="Ig-like_fold"/>
</dbReference>
<accession>A0AAW2B753</accession>
<dbReference type="InterPro" id="IPR036116">
    <property type="entry name" value="FN3_sf"/>
</dbReference>
<feature type="chain" id="PRO_5043643409" evidence="2">
    <location>
        <begin position="28"/>
        <end position="396"/>
    </location>
</feature>
<comment type="caution">
    <text evidence="5">The sequence shown here is derived from an EMBL/GenBank/DDBJ whole genome shotgun (WGS) entry which is preliminary data.</text>
</comment>
<dbReference type="InterPro" id="IPR015373">
    <property type="entry name" value="Interferon/interleukin_rcp_dom"/>
</dbReference>
<dbReference type="GO" id="GO:0004896">
    <property type="term" value="F:cytokine receptor activity"/>
    <property type="evidence" value="ECO:0007669"/>
    <property type="project" value="TreeGrafter"/>
</dbReference>
<keyword evidence="1" id="KW-0472">Membrane</keyword>
<dbReference type="CDD" id="cd00063">
    <property type="entry name" value="FN3"/>
    <property type="match status" value="1"/>
</dbReference>
<organism evidence="5 6">
    <name type="scientific">Culter alburnus</name>
    <name type="common">Topmouth culter</name>
    <dbReference type="NCBI Taxonomy" id="194366"/>
    <lineage>
        <taxon>Eukaryota</taxon>
        <taxon>Metazoa</taxon>
        <taxon>Chordata</taxon>
        <taxon>Craniata</taxon>
        <taxon>Vertebrata</taxon>
        <taxon>Euteleostomi</taxon>
        <taxon>Actinopterygii</taxon>
        <taxon>Neopterygii</taxon>
        <taxon>Teleostei</taxon>
        <taxon>Ostariophysi</taxon>
        <taxon>Cypriniformes</taxon>
        <taxon>Xenocyprididae</taxon>
        <taxon>Xenocypridinae</taxon>
        <taxon>Culter</taxon>
    </lineage>
</organism>
<keyword evidence="1" id="KW-0812">Transmembrane</keyword>
<protein>
    <submittedName>
        <fullName evidence="5">Uncharacterized protein</fullName>
    </submittedName>
</protein>
<feature type="transmembrane region" description="Helical" evidence="1">
    <location>
        <begin position="228"/>
        <end position="251"/>
    </location>
</feature>
<dbReference type="InterPro" id="IPR003961">
    <property type="entry name" value="FN3_dom"/>
</dbReference>
<dbReference type="Gene3D" id="2.60.40.10">
    <property type="entry name" value="Immunoglobulins"/>
    <property type="match status" value="2"/>
</dbReference>
<dbReference type="SUPFAM" id="SSF49265">
    <property type="entry name" value="Fibronectin type III"/>
    <property type="match status" value="2"/>
</dbReference>
<dbReference type="Pfam" id="PF01108">
    <property type="entry name" value="Tissue_fac"/>
    <property type="match status" value="1"/>
</dbReference>